<organism evidence="2 3">
    <name type="scientific">Lithospermum erythrorhizon</name>
    <name type="common">Purple gromwell</name>
    <name type="synonym">Lithospermum officinale var. erythrorhizon</name>
    <dbReference type="NCBI Taxonomy" id="34254"/>
    <lineage>
        <taxon>Eukaryota</taxon>
        <taxon>Viridiplantae</taxon>
        <taxon>Streptophyta</taxon>
        <taxon>Embryophyta</taxon>
        <taxon>Tracheophyta</taxon>
        <taxon>Spermatophyta</taxon>
        <taxon>Magnoliopsida</taxon>
        <taxon>eudicotyledons</taxon>
        <taxon>Gunneridae</taxon>
        <taxon>Pentapetalae</taxon>
        <taxon>asterids</taxon>
        <taxon>lamiids</taxon>
        <taxon>Boraginales</taxon>
        <taxon>Boraginaceae</taxon>
        <taxon>Boraginoideae</taxon>
        <taxon>Lithospermeae</taxon>
        <taxon>Lithospermum</taxon>
    </lineage>
</organism>
<dbReference type="EMBL" id="BAABME010002892">
    <property type="protein sequence ID" value="GAA0156545.1"/>
    <property type="molecule type" value="Genomic_DNA"/>
</dbReference>
<gene>
    <name evidence="2" type="ORF">LIER_14022</name>
</gene>
<protein>
    <submittedName>
        <fullName evidence="2">Uncharacterized protein</fullName>
    </submittedName>
</protein>
<feature type="compositionally biased region" description="Basic and acidic residues" evidence="1">
    <location>
        <begin position="187"/>
        <end position="199"/>
    </location>
</feature>
<feature type="region of interest" description="Disordered" evidence="1">
    <location>
        <begin position="305"/>
        <end position="328"/>
    </location>
</feature>
<keyword evidence="3" id="KW-1185">Reference proteome</keyword>
<feature type="region of interest" description="Disordered" evidence="1">
    <location>
        <begin position="182"/>
        <end position="207"/>
    </location>
</feature>
<evidence type="ECO:0000313" key="2">
    <source>
        <dbReference type="EMBL" id="GAA0156545.1"/>
    </source>
</evidence>
<accession>A0AAV3Q1Q4</accession>
<reference evidence="2 3" key="1">
    <citation type="submission" date="2024-01" db="EMBL/GenBank/DDBJ databases">
        <title>The complete chloroplast genome sequence of Lithospermum erythrorhizon: insights into the phylogenetic relationship among Boraginaceae species and the maternal lineages of purple gromwells.</title>
        <authorList>
            <person name="Okada T."/>
            <person name="Watanabe K."/>
        </authorList>
    </citation>
    <scope>NUCLEOTIDE SEQUENCE [LARGE SCALE GENOMIC DNA]</scope>
</reference>
<dbReference type="AlphaFoldDB" id="A0AAV3Q1Q4"/>
<evidence type="ECO:0000256" key="1">
    <source>
        <dbReference type="SAM" id="MobiDB-lite"/>
    </source>
</evidence>
<dbReference type="Proteomes" id="UP001454036">
    <property type="component" value="Unassembled WGS sequence"/>
</dbReference>
<evidence type="ECO:0000313" key="3">
    <source>
        <dbReference type="Proteomes" id="UP001454036"/>
    </source>
</evidence>
<dbReference type="PANTHER" id="PTHR34281">
    <property type="entry name" value="PROTEIN EARLY FLOWERING 3"/>
    <property type="match status" value="1"/>
</dbReference>
<dbReference type="InterPro" id="IPR039319">
    <property type="entry name" value="ELF3-like"/>
</dbReference>
<dbReference type="GO" id="GO:2000028">
    <property type="term" value="P:regulation of photoperiodism, flowering"/>
    <property type="evidence" value="ECO:0007669"/>
    <property type="project" value="InterPro"/>
</dbReference>
<dbReference type="PANTHER" id="PTHR34281:SF24">
    <property type="entry name" value="PROTEIN EARLY FLOWERING 3-LIKE"/>
    <property type="match status" value="1"/>
</dbReference>
<comment type="caution">
    <text evidence="2">The sequence shown here is derived from an EMBL/GenBank/DDBJ whole genome shotgun (WGS) entry which is preliminary data.</text>
</comment>
<proteinExistence type="predicted"/>
<name>A0AAV3Q1Q4_LITER</name>
<sequence length="797" mass="87979">MKGVKDEEKHFDPLFPRINISAAERGGPRAPPRNKMALCDQLTIPSSHRFNNGSMSMLPLPPPSTSSNLTASSTPSHVDCHKGLFSPFSSGNVPGVPPGYHDLGVRRHHHSSNGVTISAVRGSEFRSLVSMSYQTAIHWPPTTKHSMSQSHCFLNSRNSTAGKNREQVNNVRLSSYVQLVRSASDSNTRDTMEKHDRHLSCTNSSGKLQTAAEQKLNLTSPLSPITENHLEKSSFLQLSNENMCRDTDAVLVNNKSAKLNMSTLKLEYTQKNEEIYSSGPQTQETQLKRPAYILPTRLKILPDATSGPLSSHRNAKLSANADQSISHKSNSLLDDENRFSKPSIHVHHNYKSLEENKESTESVPTCSETIVRKRRASVMEGPSRSMEELGYQQKSPTRCISINECHKDSGCGSKPEGIIDKSDSTSDETVVKSITNFVVSPEEVVRAIGQERFWKARRTILHQQRVLAAQLFDLHRLVKVQRLMAESPDILFEDNFYLSKSSIKLPNSRKLFAENGKDYKANLQESDFKIEHMPESANRKPQTPNADNGIFTRQPPIPCPRGLVVPPITTDTQSSPLLFHPPPGNQWLVPVRSPSEGLIYKAYTGPLPPTAGILSPVYDNVAPISLTGMGDQSFLNSCYSLPPSNLQGIGNLLGHSSQGQSYLQPYPMPVINGSGSTSTFEPISKFTKHLIADQDSCVPIGNIQTHGNGIVSECSKHLEGCKENDLQDSTVTSPLVKNKVDTLSLFPTTPSHHPPLCSSTTEHKIEVIKVVPHNRKSASESAARIFQTIQEERQKHG</sequence>